<dbReference type="SUPFAM" id="SSF82171">
    <property type="entry name" value="DPP6 N-terminal domain-like"/>
    <property type="match status" value="1"/>
</dbReference>
<dbReference type="InterPro" id="IPR015943">
    <property type="entry name" value="WD40/YVTN_repeat-like_dom_sf"/>
</dbReference>
<dbReference type="AlphaFoldDB" id="A0A1X7V0P0"/>
<dbReference type="Proteomes" id="UP000007879">
    <property type="component" value="Unassembled WGS sequence"/>
</dbReference>
<dbReference type="SMART" id="SM00320">
    <property type="entry name" value="WD40"/>
    <property type="match status" value="3"/>
</dbReference>
<dbReference type="PANTHER" id="PTHR14494:SF0">
    <property type="entry name" value="ALADIN"/>
    <property type="match status" value="1"/>
</dbReference>
<accession>A0A1X7V0P0</accession>
<gene>
    <name evidence="2" type="primary">100637754</name>
</gene>
<dbReference type="GO" id="GO:0006913">
    <property type="term" value="P:nucleocytoplasmic transport"/>
    <property type="evidence" value="ECO:0007669"/>
    <property type="project" value="TreeGrafter"/>
</dbReference>
<sequence>MSLQRFEVSELLTVGETSGQFIYAPEDQFFLVADRLGLEGPPKLTIDFKSGDGENTTMMSFSAAPPTDSQPFVNVEEHWLKTAWHLMRDEGSMKVLEFLLKDEEGEEITRRHYASVAATSCLKRLYTWLSPNVNFNAEQLCIRYARNSLWSSSIIREISLHSSLPLMAIARQDDVILIQNTHTHQFHRPLKDKHQLGISSMQWAPHSNVLAVGVIGGLVLWYIDPNLRPTSTFLLCFPGQQPLTTISWCPQGRFLACGCPCNPTLLIWDIHLRTSTPLKRFGGGGISHVSWSSDGSRLLVSHMSLFRVWETLHWTCETWTQLASRSNASCWSPKGNILVFSVEGDPSLYYIKFPSDDSTYNSSVSEAAVKCADVSEVCLGGEEDEVTRVGGSVQSLAWDHTGERLAVLFTANSPGASRIAVFRTQCEPLLNLIPGGFVQWVEGETPVWIGFKRDSRNWSILVSGWTDGNIVLTQLRNSKVSIEARPSSLTGNTLFSTT</sequence>
<dbReference type="InterPro" id="IPR045139">
    <property type="entry name" value="Aladin"/>
</dbReference>
<dbReference type="InterPro" id="IPR001680">
    <property type="entry name" value="WD40_rpt"/>
</dbReference>
<dbReference type="InterPro" id="IPR057403">
    <property type="entry name" value="Beta-prop_Aladin"/>
</dbReference>
<evidence type="ECO:0000313" key="2">
    <source>
        <dbReference type="EnsemblMetazoa" id="Aqu2.1.33583_001"/>
    </source>
</evidence>
<protein>
    <recommendedName>
        <fullName evidence="1">Aladin seven-bladed propeller domain-containing protein</fullName>
    </recommendedName>
</protein>
<dbReference type="InParanoid" id="A0A1X7V0P0"/>
<feature type="domain" description="Aladin seven-bladed propeller" evidence="1">
    <location>
        <begin position="138"/>
        <end position="470"/>
    </location>
</feature>
<proteinExistence type="predicted"/>
<name>A0A1X7V0P0_AMPQE</name>
<dbReference type="STRING" id="400682.A0A1X7V0P0"/>
<dbReference type="Pfam" id="PF25460">
    <property type="entry name" value="Beta-prop_Aladin"/>
    <property type="match status" value="1"/>
</dbReference>
<keyword evidence="3" id="KW-1185">Reference proteome</keyword>
<organism evidence="2">
    <name type="scientific">Amphimedon queenslandica</name>
    <name type="common">Sponge</name>
    <dbReference type="NCBI Taxonomy" id="400682"/>
    <lineage>
        <taxon>Eukaryota</taxon>
        <taxon>Metazoa</taxon>
        <taxon>Porifera</taxon>
        <taxon>Demospongiae</taxon>
        <taxon>Heteroscleromorpha</taxon>
        <taxon>Haplosclerida</taxon>
        <taxon>Niphatidae</taxon>
        <taxon>Amphimedon</taxon>
    </lineage>
</organism>
<dbReference type="EnsemblMetazoa" id="Aqu2.1.33583_001">
    <property type="protein sequence ID" value="Aqu2.1.33583_001"/>
    <property type="gene ID" value="Aqu2.1.33583"/>
</dbReference>
<dbReference type="EnsemblMetazoa" id="XM_019995657.1">
    <property type="protein sequence ID" value="XP_019851216.1"/>
    <property type="gene ID" value="LOC100637754"/>
</dbReference>
<reference evidence="2" key="2">
    <citation type="submission" date="2017-05" db="UniProtKB">
        <authorList>
            <consortium name="EnsemblMetazoa"/>
        </authorList>
    </citation>
    <scope>IDENTIFICATION</scope>
</reference>
<dbReference type="PANTHER" id="PTHR14494">
    <property type="entry name" value="ALADIN/ADRACALIN/AAAS"/>
    <property type="match status" value="1"/>
</dbReference>
<dbReference type="Gene3D" id="2.130.10.10">
    <property type="entry name" value="YVTN repeat-like/Quinoprotein amine dehydrogenase"/>
    <property type="match status" value="1"/>
</dbReference>
<evidence type="ECO:0000313" key="3">
    <source>
        <dbReference type="Proteomes" id="UP000007879"/>
    </source>
</evidence>
<dbReference type="eggNOG" id="KOG2139">
    <property type="taxonomic scope" value="Eukaryota"/>
</dbReference>
<dbReference type="OrthoDB" id="411991at2759"/>
<reference evidence="3" key="1">
    <citation type="journal article" date="2010" name="Nature">
        <title>The Amphimedon queenslandica genome and the evolution of animal complexity.</title>
        <authorList>
            <person name="Srivastava M."/>
            <person name="Simakov O."/>
            <person name="Chapman J."/>
            <person name="Fahey B."/>
            <person name="Gauthier M.E."/>
            <person name="Mitros T."/>
            <person name="Richards G.S."/>
            <person name="Conaco C."/>
            <person name="Dacre M."/>
            <person name="Hellsten U."/>
            <person name="Larroux C."/>
            <person name="Putnam N.H."/>
            <person name="Stanke M."/>
            <person name="Adamska M."/>
            <person name="Darling A."/>
            <person name="Degnan S.M."/>
            <person name="Oakley T.H."/>
            <person name="Plachetzki D.C."/>
            <person name="Zhai Y."/>
            <person name="Adamski M."/>
            <person name="Calcino A."/>
            <person name="Cummins S.F."/>
            <person name="Goodstein D.M."/>
            <person name="Harris C."/>
            <person name="Jackson D.J."/>
            <person name="Leys S.P."/>
            <person name="Shu S."/>
            <person name="Woodcroft B.J."/>
            <person name="Vervoort M."/>
            <person name="Kosik K.S."/>
            <person name="Manning G."/>
            <person name="Degnan B.M."/>
            <person name="Rokhsar D.S."/>
        </authorList>
    </citation>
    <scope>NUCLEOTIDE SEQUENCE [LARGE SCALE GENOMIC DNA]</scope>
</reference>
<dbReference type="KEGG" id="aqu:100637754"/>
<evidence type="ECO:0000259" key="1">
    <source>
        <dbReference type="Pfam" id="PF25460"/>
    </source>
</evidence>
<dbReference type="GO" id="GO:0005643">
    <property type="term" value="C:nuclear pore"/>
    <property type="evidence" value="ECO:0007669"/>
    <property type="project" value="TreeGrafter"/>
</dbReference>